<dbReference type="GeneID" id="78453509"/>
<dbReference type="PANTHER" id="PTHR30269:SF0">
    <property type="entry name" value="MEMBRANE TRANSPORTER PROTEIN YFCA-RELATED"/>
    <property type="match status" value="1"/>
</dbReference>
<reference evidence="9 10" key="1">
    <citation type="submission" date="2018-06" db="EMBL/GenBank/DDBJ databases">
        <authorList>
            <consortium name="Pathogen Informatics"/>
            <person name="Doyle S."/>
        </authorList>
    </citation>
    <scope>NUCLEOTIDE SEQUENCE [LARGE SCALE GENOMIC DNA]</scope>
    <source>
        <strain evidence="9 10">NCTC12112</strain>
    </source>
</reference>
<feature type="transmembrane region" description="Helical" evidence="8">
    <location>
        <begin position="84"/>
        <end position="100"/>
    </location>
</feature>
<keyword evidence="4 8" id="KW-1003">Cell membrane</keyword>
<proteinExistence type="inferred from homology"/>
<keyword evidence="5 8" id="KW-0812">Transmembrane</keyword>
<evidence type="ECO:0000256" key="2">
    <source>
        <dbReference type="ARBA" id="ARBA00009142"/>
    </source>
</evidence>
<dbReference type="KEGG" id="ful:C4N20_01725"/>
<feature type="transmembrane region" description="Helical" evidence="8">
    <location>
        <begin position="242"/>
        <end position="267"/>
    </location>
</feature>
<evidence type="ECO:0000256" key="7">
    <source>
        <dbReference type="ARBA" id="ARBA00023136"/>
    </source>
</evidence>
<accession>A0AAX1TTE1</accession>
<keyword evidence="3" id="KW-0813">Transport</keyword>
<dbReference type="Proteomes" id="UP000249008">
    <property type="component" value="Chromosome 1"/>
</dbReference>
<evidence type="ECO:0000256" key="6">
    <source>
        <dbReference type="ARBA" id="ARBA00022989"/>
    </source>
</evidence>
<gene>
    <name evidence="9" type="primary">yfcA_2</name>
    <name evidence="9" type="ORF">NCTC12112_02222</name>
</gene>
<dbReference type="RefSeq" id="WP_005981505.1">
    <property type="nucleotide sequence ID" value="NZ_BAABXY010000001.1"/>
</dbReference>
<evidence type="ECO:0000256" key="4">
    <source>
        <dbReference type="ARBA" id="ARBA00022475"/>
    </source>
</evidence>
<feature type="transmembrane region" description="Helical" evidence="8">
    <location>
        <begin position="208"/>
        <end position="230"/>
    </location>
</feature>
<dbReference type="InterPro" id="IPR002781">
    <property type="entry name" value="TM_pro_TauE-like"/>
</dbReference>
<comment type="similarity">
    <text evidence="2 8">Belongs to the 4-toluene sulfonate uptake permease (TSUP) (TC 2.A.102) family.</text>
</comment>
<feature type="transmembrane region" description="Helical" evidence="8">
    <location>
        <begin position="12"/>
        <end position="36"/>
    </location>
</feature>
<keyword evidence="7 8" id="KW-0472">Membrane</keyword>
<dbReference type="GO" id="GO:0005886">
    <property type="term" value="C:plasma membrane"/>
    <property type="evidence" value="ECO:0007669"/>
    <property type="project" value="UniProtKB-SubCell"/>
</dbReference>
<feature type="transmembrane region" description="Helical" evidence="8">
    <location>
        <begin position="144"/>
        <end position="172"/>
    </location>
</feature>
<evidence type="ECO:0000256" key="8">
    <source>
        <dbReference type="RuleBase" id="RU363041"/>
    </source>
</evidence>
<evidence type="ECO:0000256" key="5">
    <source>
        <dbReference type="ARBA" id="ARBA00022692"/>
    </source>
</evidence>
<evidence type="ECO:0000313" key="10">
    <source>
        <dbReference type="Proteomes" id="UP000249008"/>
    </source>
</evidence>
<dbReference type="Pfam" id="PF01925">
    <property type="entry name" value="TauE"/>
    <property type="match status" value="1"/>
</dbReference>
<dbReference type="AlphaFoldDB" id="A0AAX1TTE1"/>
<dbReference type="PANTHER" id="PTHR30269">
    <property type="entry name" value="TRANSMEMBRANE PROTEIN YFCA"/>
    <property type="match status" value="1"/>
</dbReference>
<feature type="transmembrane region" description="Helical" evidence="8">
    <location>
        <begin position="106"/>
        <end position="123"/>
    </location>
</feature>
<name>A0AAX1TTE1_9FUSO</name>
<sequence length="276" mass="29395">MFGLMEGMDLSGFIFLGIACFFAAFIDAIAGGGGLISLPAFLASGLPAHVALGTNKVAACCSTIASSAKFAQSGKINWQLMKKLAAFSFIGAVLGVKTVVMIDSKYLYPIAIVLLVMVLIYTLRNKNLGEENRFEGLTGQNVKWGIIMAFALGFYDGFFGPGTGSFLIFAMIRIFKIDFTNASGNAKILNLSSNVASVIMFVSMGKVAYVYSFSMAAIMVVGAIIGAKMAVTRGTKFIKPMFLIVTTVVLSKMIAESIFGIDVGAGIKNIMTMFMK</sequence>
<evidence type="ECO:0000256" key="3">
    <source>
        <dbReference type="ARBA" id="ARBA00022448"/>
    </source>
</evidence>
<protein>
    <recommendedName>
        <fullName evidence="8">Probable membrane transporter protein</fullName>
    </recommendedName>
</protein>
<comment type="subcellular location">
    <subcellularLocation>
        <location evidence="1 8">Cell membrane</location>
        <topology evidence="1 8">Multi-pass membrane protein</topology>
    </subcellularLocation>
</comment>
<keyword evidence="6 8" id="KW-1133">Transmembrane helix</keyword>
<dbReference type="EMBL" id="LS483487">
    <property type="protein sequence ID" value="SQJ08323.1"/>
    <property type="molecule type" value="Genomic_DNA"/>
</dbReference>
<dbReference type="InterPro" id="IPR052017">
    <property type="entry name" value="TSUP"/>
</dbReference>
<evidence type="ECO:0000256" key="1">
    <source>
        <dbReference type="ARBA" id="ARBA00004651"/>
    </source>
</evidence>
<organism evidence="9 10">
    <name type="scientific">Fusobacterium ulcerans</name>
    <dbReference type="NCBI Taxonomy" id="861"/>
    <lineage>
        <taxon>Bacteria</taxon>
        <taxon>Fusobacteriati</taxon>
        <taxon>Fusobacteriota</taxon>
        <taxon>Fusobacteriia</taxon>
        <taxon>Fusobacteriales</taxon>
        <taxon>Fusobacteriaceae</taxon>
        <taxon>Fusobacterium</taxon>
    </lineage>
</organism>
<evidence type="ECO:0000313" key="9">
    <source>
        <dbReference type="EMBL" id="SQJ08323.1"/>
    </source>
</evidence>